<keyword evidence="9" id="KW-0812">Transmembrane</keyword>
<keyword evidence="7" id="KW-0131">Cell cycle</keyword>
<dbReference type="GO" id="GO:0000785">
    <property type="term" value="C:chromatin"/>
    <property type="evidence" value="ECO:0007669"/>
    <property type="project" value="TreeGrafter"/>
</dbReference>
<dbReference type="InterPro" id="IPR002720">
    <property type="entry name" value="RB_A"/>
</dbReference>
<dbReference type="InterPro" id="IPR002719">
    <property type="entry name" value="RB_B"/>
</dbReference>
<feature type="compositionally biased region" description="Low complexity" evidence="8">
    <location>
        <begin position="209"/>
        <end position="221"/>
    </location>
</feature>
<feature type="transmembrane region" description="Helical" evidence="9">
    <location>
        <begin position="644"/>
        <end position="662"/>
    </location>
</feature>
<sequence>MFIPTRYYRHAYWEFFITNDSKMDVQPVSSSTENMSDYHWFGWLLFLALRKHLCGQSKDLLTCMNGLVSILAISIIHVPICYRNFSVRDYPRFVKKDGKGVDLLQSLCNLYHTSEDELRKILEKTYNLIADILKKNPCFVSECKNENLDGINGASVNLLEKDYVDAIYNKAELDERVFVDEDDSLLGSGSLSGGAMNSAGVKRSGSTITSSLSPNRSPSTSYGNGCVGIANSKMAATPVCTAMTTAKWLRAVISPLPSKPSAVMEQFLSSCDGSITNDVTRRADIILESIFPSSALGERFGSGSLQNANLMDNIWAKERRMEAMKLCMFACSAEIVLATDKTVTMLFPAVLERTGITAFDLSKVIESFIRHEDSLPRELRQHLSCCHNGDMQSPRRLCTEFRSVLVERNSVISPMSDCLLALSSPKSKSLQPLLQSAFASPARPNPGGGGETCAEMGINVFFGKIVKLAAVRMNVIVERLQLSQQIRENVFCLFQQILSQRVTLFFNCHIDQIMLCCFYGVAKRTKQECVDIISSYIEIFIHAAKPLLVELGPVGITVKTNQVPETNDNTEDIYFSEVFVMVYVCSLQVFSWNGFITCLCLLGQCPGSPKVSSFPSLPDISPKKASAIHNVFVSPLRSSKVRDCFFILGFDLFAVFTLHFAFRYV</sequence>
<organism evidence="11 12">
    <name type="scientific">Dillenia turbinata</name>
    <dbReference type="NCBI Taxonomy" id="194707"/>
    <lineage>
        <taxon>Eukaryota</taxon>
        <taxon>Viridiplantae</taxon>
        <taxon>Streptophyta</taxon>
        <taxon>Embryophyta</taxon>
        <taxon>Tracheophyta</taxon>
        <taxon>Spermatophyta</taxon>
        <taxon>Magnoliopsida</taxon>
        <taxon>eudicotyledons</taxon>
        <taxon>Gunneridae</taxon>
        <taxon>Pentapetalae</taxon>
        <taxon>Dilleniales</taxon>
        <taxon>Dilleniaceae</taxon>
        <taxon>Dillenia</taxon>
    </lineage>
</organism>
<feature type="region of interest" description="Disordered" evidence="8">
    <location>
        <begin position="197"/>
        <end position="221"/>
    </location>
</feature>
<dbReference type="GO" id="GO:0005634">
    <property type="term" value="C:nucleus"/>
    <property type="evidence" value="ECO:0007669"/>
    <property type="project" value="UniProtKB-SubCell"/>
</dbReference>
<keyword evidence="3" id="KW-0678">Repressor</keyword>
<evidence type="ECO:0000259" key="10">
    <source>
        <dbReference type="SMART" id="SM01368"/>
    </source>
</evidence>
<dbReference type="Pfam" id="PF01858">
    <property type="entry name" value="RB_A"/>
    <property type="match status" value="1"/>
</dbReference>
<evidence type="ECO:0000313" key="11">
    <source>
        <dbReference type="EMBL" id="KAK6945425.1"/>
    </source>
</evidence>
<accession>A0AAN8W3K4</accession>
<evidence type="ECO:0000256" key="2">
    <source>
        <dbReference type="ARBA" id="ARBA00009475"/>
    </source>
</evidence>
<dbReference type="PANTHER" id="PTHR13742:SF17">
    <property type="entry name" value="RE32990P-RELATED"/>
    <property type="match status" value="1"/>
</dbReference>
<dbReference type="Gene3D" id="1.10.472.10">
    <property type="entry name" value="Cyclin-like"/>
    <property type="match status" value="3"/>
</dbReference>
<feature type="domain" description="Retinoblastoma-associated protein A-box" evidence="10">
    <location>
        <begin position="237"/>
        <end position="386"/>
    </location>
</feature>
<gene>
    <name evidence="11" type="ORF">RJ641_026527</name>
</gene>
<dbReference type="GO" id="GO:0005667">
    <property type="term" value="C:transcription regulator complex"/>
    <property type="evidence" value="ECO:0007669"/>
    <property type="project" value="TreeGrafter"/>
</dbReference>
<evidence type="ECO:0000256" key="7">
    <source>
        <dbReference type="ARBA" id="ARBA00023306"/>
    </source>
</evidence>
<dbReference type="EMBL" id="JBAMMX010000003">
    <property type="protein sequence ID" value="KAK6945425.1"/>
    <property type="molecule type" value="Genomic_DNA"/>
</dbReference>
<dbReference type="PANTHER" id="PTHR13742">
    <property type="entry name" value="RETINOBLASTOMA-ASSOCIATED PROTEIN RB -RELATED"/>
    <property type="match status" value="1"/>
</dbReference>
<reference evidence="11 12" key="1">
    <citation type="submission" date="2023-12" db="EMBL/GenBank/DDBJ databases">
        <title>A high-quality genome assembly for Dillenia turbinata (Dilleniales).</title>
        <authorList>
            <person name="Chanderbali A."/>
        </authorList>
    </citation>
    <scope>NUCLEOTIDE SEQUENCE [LARGE SCALE GENOMIC DNA]</scope>
    <source>
        <strain evidence="11">LSX21</strain>
        <tissue evidence="11">Leaf</tissue>
    </source>
</reference>
<dbReference type="Pfam" id="PF11934">
    <property type="entry name" value="DUF3452"/>
    <property type="match status" value="1"/>
</dbReference>
<name>A0AAN8W3K4_9MAGN</name>
<comment type="caution">
    <text evidence="11">The sequence shown here is derived from an EMBL/GenBank/DDBJ whole genome shotgun (WGS) entry which is preliminary data.</text>
</comment>
<evidence type="ECO:0000256" key="4">
    <source>
        <dbReference type="ARBA" id="ARBA00023015"/>
    </source>
</evidence>
<evidence type="ECO:0000256" key="8">
    <source>
        <dbReference type="SAM" id="MobiDB-lite"/>
    </source>
</evidence>
<dbReference type="GO" id="GO:0000977">
    <property type="term" value="F:RNA polymerase II transcription regulatory region sequence-specific DNA binding"/>
    <property type="evidence" value="ECO:0007669"/>
    <property type="project" value="TreeGrafter"/>
</dbReference>
<dbReference type="GO" id="GO:0006357">
    <property type="term" value="P:regulation of transcription by RNA polymerase II"/>
    <property type="evidence" value="ECO:0007669"/>
    <property type="project" value="InterPro"/>
</dbReference>
<dbReference type="SMART" id="SM01368">
    <property type="entry name" value="RB_A"/>
    <property type="match status" value="1"/>
</dbReference>
<dbReference type="GO" id="GO:0030154">
    <property type="term" value="P:cell differentiation"/>
    <property type="evidence" value="ECO:0007669"/>
    <property type="project" value="TreeGrafter"/>
</dbReference>
<evidence type="ECO:0000256" key="3">
    <source>
        <dbReference type="ARBA" id="ARBA00022491"/>
    </source>
</evidence>
<dbReference type="SUPFAM" id="SSF47954">
    <property type="entry name" value="Cyclin-like"/>
    <property type="match status" value="2"/>
</dbReference>
<keyword evidence="6" id="KW-0539">Nucleus</keyword>
<evidence type="ECO:0000256" key="6">
    <source>
        <dbReference type="ARBA" id="ARBA00023242"/>
    </source>
</evidence>
<evidence type="ECO:0000256" key="1">
    <source>
        <dbReference type="ARBA" id="ARBA00004123"/>
    </source>
</evidence>
<dbReference type="InterPro" id="IPR028309">
    <property type="entry name" value="RB_fam"/>
</dbReference>
<evidence type="ECO:0000313" key="12">
    <source>
        <dbReference type="Proteomes" id="UP001370490"/>
    </source>
</evidence>
<proteinExistence type="inferred from homology"/>
<evidence type="ECO:0000256" key="9">
    <source>
        <dbReference type="SAM" id="Phobius"/>
    </source>
</evidence>
<keyword evidence="12" id="KW-1185">Reference proteome</keyword>
<dbReference type="Proteomes" id="UP001370490">
    <property type="component" value="Unassembled WGS sequence"/>
</dbReference>
<keyword evidence="9" id="KW-0472">Membrane</keyword>
<keyword evidence="4" id="KW-0805">Transcription regulation</keyword>
<dbReference type="AlphaFoldDB" id="A0AAN8W3K4"/>
<keyword evidence="9" id="KW-1133">Transmembrane helix</keyword>
<comment type="similarity">
    <text evidence="2">Belongs to the retinoblastoma protein (RB) family.</text>
</comment>
<dbReference type="InterPro" id="IPR024599">
    <property type="entry name" value="RB_N"/>
</dbReference>
<dbReference type="InterPro" id="IPR036915">
    <property type="entry name" value="Cyclin-like_sf"/>
</dbReference>
<keyword evidence="5" id="KW-0804">Transcription</keyword>
<comment type="subcellular location">
    <subcellularLocation>
        <location evidence="1">Nucleus</location>
    </subcellularLocation>
</comment>
<protein>
    <submittedName>
        <fullName evidence="11">Retinoblastoma-associated protein, B-box</fullName>
    </submittedName>
</protein>
<dbReference type="Gene3D" id="1.10.472.140">
    <property type="match status" value="1"/>
</dbReference>
<dbReference type="GO" id="GO:2000134">
    <property type="term" value="P:negative regulation of G1/S transition of mitotic cell cycle"/>
    <property type="evidence" value="ECO:0007669"/>
    <property type="project" value="TreeGrafter"/>
</dbReference>
<evidence type="ECO:0000256" key="5">
    <source>
        <dbReference type="ARBA" id="ARBA00023163"/>
    </source>
</evidence>
<dbReference type="Pfam" id="PF01857">
    <property type="entry name" value="RB_B"/>
    <property type="match status" value="1"/>
</dbReference>